<dbReference type="PANTHER" id="PTHR43280:SF28">
    <property type="entry name" value="HTH-TYPE TRANSCRIPTIONAL ACTIVATOR RHAS"/>
    <property type="match status" value="1"/>
</dbReference>
<sequence length="288" mass="34060">MERILFEESMEGVVIDEVVREDGFSMTMKHFHDTYELYFLLNGERYYFIEKETYYVKTGDVVLVNRQQVHKTSQAGNGSHDRILLQLNGKYLESWLKHAGVYSLEKLFGDYYGVARLSEKEWGEMKTLLLSIRDELKGRRERYEVMVRLMISRILLMVYRSRKKSVLKDMPPTVQTSKHGKVHEVAEYLTLHCETDESLEELAERFFISKSYLSRIFREVTGFSVNEYRNLARVRKARELLSASEYSVTEISELLGFESVTYFERVFKKHTDATPLKYRKETRRGAEE</sequence>
<keyword evidence="6" id="KW-1185">Reference proteome</keyword>
<dbReference type="RefSeq" id="WP_318066036.1">
    <property type="nucleotide sequence ID" value="NZ_JAWONS010000285.1"/>
</dbReference>
<dbReference type="InterPro" id="IPR001387">
    <property type="entry name" value="Cro/C1-type_HTH"/>
</dbReference>
<dbReference type="InterPro" id="IPR037923">
    <property type="entry name" value="HTH-like"/>
</dbReference>
<dbReference type="PANTHER" id="PTHR43280">
    <property type="entry name" value="ARAC-FAMILY TRANSCRIPTIONAL REGULATOR"/>
    <property type="match status" value="1"/>
</dbReference>
<organism evidence="5 6">
    <name type="scientific">Clostridium boliviensis</name>
    <dbReference type="NCBI Taxonomy" id="318465"/>
    <lineage>
        <taxon>Bacteria</taxon>
        <taxon>Bacillati</taxon>
        <taxon>Bacillota</taxon>
        <taxon>Clostridia</taxon>
        <taxon>Eubacteriales</taxon>
        <taxon>Clostridiaceae</taxon>
        <taxon>Clostridium</taxon>
    </lineage>
</organism>
<gene>
    <name evidence="5" type="ORF">RZO55_19965</name>
</gene>
<dbReference type="InterPro" id="IPR018060">
    <property type="entry name" value="HTH_AraC"/>
</dbReference>
<dbReference type="Pfam" id="PF12833">
    <property type="entry name" value="HTH_18"/>
    <property type="match status" value="1"/>
</dbReference>
<keyword evidence="2" id="KW-0238">DNA-binding</keyword>
<evidence type="ECO:0000313" key="6">
    <source>
        <dbReference type="Proteomes" id="UP001276854"/>
    </source>
</evidence>
<name>A0ABU4GQC6_9CLOT</name>
<dbReference type="SUPFAM" id="SSF51215">
    <property type="entry name" value="Regulatory protein AraC"/>
    <property type="match status" value="1"/>
</dbReference>
<feature type="domain" description="HTH araC/xylS-type" evidence="4">
    <location>
        <begin position="183"/>
        <end position="281"/>
    </location>
</feature>
<dbReference type="EMBL" id="JAWONS010000285">
    <property type="protein sequence ID" value="MDW2799850.1"/>
    <property type="molecule type" value="Genomic_DNA"/>
</dbReference>
<dbReference type="InterPro" id="IPR020449">
    <property type="entry name" value="Tscrpt_reg_AraC-type_HTH"/>
</dbReference>
<dbReference type="Pfam" id="PF02311">
    <property type="entry name" value="AraC_binding"/>
    <property type="match status" value="1"/>
</dbReference>
<evidence type="ECO:0000256" key="2">
    <source>
        <dbReference type="ARBA" id="ARBA00023125"/>
    </source>
</evidence>
<dbReference type="Gene3D" id="1.10.10.60">
    <property type="entry name" value="Homeodomain-like"/>
    <property type="match status" value="2"/>
</dbReference>
<accession>A0ABU4GQC6</accession>
<dbReference type="PROSITE" id="PS01124">
    <property type="entry name" value="HTH_ARAC_FAMILY_2"/>
    <property type="match status" value="1"/>
</dbReference>
<dbReference type="SUPFAM" id="SSF46689">
    <property type="entry name" value="Homeodomain-like"/>
    <property type="match status" value="2"/>
</dbReference>
<proteinExistence type="predicted"/>
<evidence type="ECO:0000256" key="1">
    <source>
        <dbReference type="ARBA" id="ARBA00023015"/>
    </source>
</evidence>
<protein>
    <submittedName>
        <fullName evidence="5">AraC family transcriptional regulator</fullName>
    </submittedName>
</protein>
<comment type="caution">
    <text evidence="5">The sequence shown here is derived from an EMBL/GenBank/DDBJ whole genome shotgun (WGS) entry which is preliminary data.</text>
</comment>
<dbReference type="InterPro" id="IPR018062">
    <property type="entry name" value="HTH_AraC-typ_CS"/>
</dbReference>
<evidence type="ECO:0000259" key="4">
    <source>
        <dbReference type="PROSITE" id="PS01124"/>
    </source>
</evidence>
<reference evidence="5 6" key="1">
    <citation type="submission" date="2023-10" db="EMBL/GenBank/DDBJ databases">
        <title>A novel Glycoside Hydrolase 43-Like Enzyme from Clostrdium boliviensis is an Endo-xylanase, and a Candidate for Xylooligosaccharides Production from Different Xylan Substrates.</title>
        <authorList>
            <person name="Alvarez M.T."/>
            <person name="Rocabado-Villegas L.R."/>
            <person name="Salas-Veizaga D.M."/>
            <person name="Linares-Pasten J.A."/>
            <person name="Gudmundsdottir E.E."/>
            <person name="Hreggvidsson G.O."/>
            <person name="Adlercreutz P."/>
            <person name="Nordberg Karlsson E."/>
        </authorList>
    </citation>
    <scope>NUCLEOTIDE SEQUENCE [LARGE SCALE GENOMIC DNA]</scope>
    <source>
        <strain evidence="5 6">E-1</strain>
    </source>
</reference>
<keyword evidence="1" id="KW-0805">Transcription regulation</keyword>
<dbReference type="SMART" id="SM00342">
    <property type="entry name" value="HTH_ARAC"/>
    <property type="match status" value="1"/>
</dbReference>
<dbReference type="InterPro" id="IPR014710">
    <property type="entry name" value="RmlC-like_jellyroll"/>
</dbReference>
<keyword evidence="3" id="KW-0804">Transcription</keyword>
<evidence type="ECO:0000256" key="3">
    <source>
        <dbReference type="ARBA" id="ARBA00023163"/>
    </source>
</evidence>
<dbReference type="Proteomes" id="UP001276854">
    <property type="component" value="Unassembled WGS sequence"/>
</dbReference>
<evidence type="ECO:0000313" key="5">
    <source>
        <dbReference type="EMBL" id="MDW2799850.1"/>
    </source>
</evidence>
<dbReference type="InterPro" id="IPR003313">
    <property type="entry name" value="AraC-bd"/>
</dbReference>
<dbReference type="Gene3D" id="2.60.120.10">
    <property type="entry name" value="Jelly Rolls"/>
    <property type="match status" value="1"/>
</dbReference>
<dbReference type="PROSITE" id="PS00041">
    <property type="entry name" value="HTH_ARAC_FAMILY_1"/>
    <property type="match status" value="1"/>
</dbReference>
<dbReference type="InterPro" id="IPR009057">
    <property type="entry name" value="Homeodomain-like_sf"/>
</dbReference>
<dbReference type="CDD" id="cd00093">
    <property type="entry name" value="HTH_XRE"/>
    <property type="match status" value="1"/>
</dbReference>
<dbReference type="PRINTS" id="PR00032">
    <property type="entry name" value="HTHARAC"/>
</dbReference>